<feature type="transmembrane region" description="Helical" evidence="1">
    <location>
        <begin position="117"/>
        <end position="136"/>
    </location>
</feature>
<dbReference type="AlphaFoldDB" id="A0A2M7RIP1"/>
<accession>A0A2M7RIP1</accession>
<dbReference type="Pfam" id="PF09136">
    <property type="entry name" value="Glucodextran_B"/>
    <property type="match status" value="1"/>
</dbReference>
<dbReference type="EMBL" id="PFMD01000050">
    <property type="protein sequence ID" value="PIY96397.1"/>
    <property type="molecule type" value="Genomic_DNA"/>
</dbReference>
<evidence type="ECO:0000313" key="2">
    <source>
        <dbReference type="EMBL" id="PIY96397.1"/>
    </source>
</evidence>
<dbReference type="PANTHER" id="PTHR34475">
    <property type="match status" value="1"/>
</dbReference>
<comment type="caution">
    <text evidence="2">The sequence shown here is derived from an EMBL/GenBank/DDBJ whole genome shotgun (WGS) entry which is preliminary data.</text>
</comment>
<evidence type="ECO:0000313" key="3">
    <source>
        <dbReference type="Proteomes" id="UP000230779"/>
    </source>
</evidence>
<keyword evidence="1" id="KW-0812">Transmembrane</keyword>
<dbReference type="PANTHER" id="PTHR34475:SF1">
    <property type="entry name" value="CYTOSKELETON PROTEIN RODZ"/>
    <property type="match status" value="1"/>
</dbReference>
<dbReference type="Gene3D" id="2.60.40.10">
    <property type="entry name" value="Immunoglobulins"/>
    <property type="match status" value="1"/>
</dbReference>
<dbReference type="InterPro" id="IPR013783">
    <property type="entry name" value="Ig-like_fold"/>
</dbReference>
<keyword evidence="1" id="KW-0472">Membrane</keyword>
<name>A0A2M7RIP1_9BACT</name>
<keyword evidence="1" id="KW-1133">Transmembrane helix</keyword>
<organism evidence="2 3">
    <name type="scientific">Candidatus Kerfeldbacteria bacterium CG_4_10_14_0_8_um_filter_42_10</name>
    <dbReference type="NCBI Taxonomy" id="2014248"/>
    <lineage>
        <taxon>Bacteria</taxon>
        <taxon>Candidatus Kerfeldiibacteriota</taxon>
    </lineage>
</organism>
<evidence type="ECO:0000256" key="1">
    <source>
        <dbReference type="SAM" id="Phobius"/>
    </source>
</evidence>
<dbReference type="Pfam" id="PF13413">
    <property type="entry name" value="HTH_25"/>
    <property type="match status" value="1"/>
</dbReference>
<dbReference type="InterPro" id="IPR010982">
    <property type="entry name" value="Lambda_DNA-bd_dom_sf"/>
</dbReference>
<proteinExistence type="predicted"/>
<dbReference type="Gene3D" id="1.10.260.40">
    <property type="entry name" value="lambda repressor-like DNA-binding domains"/>
    <property type="match status" value="1"/>
</dbReference>
<dbReference type="GO" id="GO:0003677">
    <property type="term" value="F:DNA binding"/>
    <property type="evidence" value="ECO:0007669"/>
    <property type="project" value="InterPro"/>
</dbReference>
<protein>
    <recommendedName>
        <fullName evidence="4">HTH cro/C1-type domain-containing protein</fullName>
    </recommendedName>
</protein>
<gene>
    <name evidence="2" type="ORF">COY66_04220</name>
</gene>
<evidence type="ECO:0008006" key="4">
    <source>
        <dbReference type="Google" id="ProtNLM"/>
    </source>
</evidence>
<sequence>MNSFKGKEILESRTLGDKLRIAREEEGITLKQAEAGTKIRAEYLKYLEETQYEKLPGEIYIKNFLITYAQFLHLNPQRVIDLFEEEGKIYQKVTPFKKHPKSSKSIVPTHPFLNPQFVRNGLIVLAILILFAYLGLELNKIIAPPLLVVENPSGDNIVTTEHSIEISGMTEKESKVLINGEEISQNQDGYFQATIDLKEGINVLKISAEKKLSKETIVYKYIKVESSNDS</sequence>
<reference evidence="2 3" key="1">
    <citation type="submission" date="2017-09" db="EMBL/GenBank/DDBJ databases">
        <title>Depth-based differentiation of microbial function through sediment-hosted aquifers and enrichment of novel symbionts in the deep terrestrial subsurface.</title>
        <authorList>
            <person name="Probst A.J."/>
            <person name="Ladd B."/>
            <person name="Jarett J.K."/>
            <person name="Geller-Mcgrath D.E."/>
            <person name="Sieber C.M."/>
            <person name="Emerson J.B."/>
            <person name="Anantharaman K."/>
            <person name="Thomas B.C."/>
            <person name="Malmstrom R."/>
            <person name="Stieglmeier M."/>
            <person name="Klingl A."/>
            <person name="Woyke T."/>
            <person name="Ryan C.M."/>
            <person name="Banfield J.F."/>
        </authorList>
    </citation>
    <scope>NUCLEOTIDE SEQUENCE [LARGE SCALE GENOMIC DNA]</scope>
    <source>
        <strain evidence="2">CG_4_10_14_0_8_um_filter_42_10</strain>
    </source>
</reference>
<dbReference type="Proteomes" id="UP000230779">
    <property type="component" value="Unassembled WGS sequence"/>
</dbReference>
<dbReference type="InterPro" id="IPR050400">
    <property type="entry name" value="Bact_Cytoskel_RodZ"/>
</dbReference>